<protein>
    <recommendedName>
        <fullName evidence="4">Thymidylate synthase/dCMP hydroxymethylase domain-containing protein</fullName>
    </recommendedName>
</protein>
<dbReference type="InterPro" id="IPR045097">
    <property type="entry name" value="Thymidate_synth/dCMP_Mease"/>
</dbReference>
<dbReference type="PANTHER" id="PTHR11548:SF1">
    <property type="entry name" value="THYMIDYLATE SYNTHASE 1"/>
    <property type="match status" value="1"/>
</dbReference>
<reference evidence="5" key="1">
    <citation type="journal article" date="2021" name="Proc. Natl. Acad. Sci. U.S.A.">
        <title>A Catalog of Tens of Thousands of Viruses from Human Metagenomes Reveals Hidden Associations with Chronic Diseases.</title>
        <authorList>
            <person name="Tisza M.J."/>
            <person name="Buck C.B."/>
        </authorList>
    </citation>
    <scope>NUCLEOTIDE SEQUENCE</scope>
    <source>
        <strain evidence="5">CtfJc17</strain>
    </source>
</reference>
<evidence type="ECO:0000259" key="4">
    <source>
        <dbReference type="Pfam" id="PF00303"/>
    </source>
</evidence>
<dbReference type="PANTHER" id="PTHR11548">
    <property type="entry name" value="THYMIDYLATE SYNTHASE 1"/>
    <property type="match status" value="1"/>
</dbReference>
<dbReference type="GO" id="GO:0032259">
    <property type="term" value="P:methylation"/>
    <property type="evidence" value="ECO:0007669"/>
    <property type="project" value="UniProtKB-KW"/>
</dbReference>
<dbReference type="GO" id="GO:0004799">
    <property type="term" value="F:thymidylate synthase activity"/>
    <property type="evidence" value="ECO:0007669"/>
    <property type="project" value="TreeGrafter"/>
</dbReference>
<comment type="similarity">
    <text evidence="1">Belongs to the thymidylate synthase family.</text>
</comment>
<keyword evidence="2" id="KW-0489">Methyltransferase</keyword>
<dbReference type="InterPro" id="IPR023451">
    <property type="entry name" value="Thymidate_synth/dCMP_Mease_dom"/>
</dbReference>
<dbReference type="Gene3D" id="3.30.572.10">
    <property type="entry name" value="Thymidylate synthase/dCMP hydroxymethylase domain"/>
    <property type="match status" value="1"/>
</dbReference>
<keyword evidence="3" id="KW-0808">Transferase</keyword>
<dbReference type="Pfam" id="PF00303">
    <property type="entry name" value="Thymidylat_synt"/>
    <property type="match status" value="1"/>
</dbReference>
<dbReference type="EMBL" id="BK015898">
    <property type="protein sequence ID" value="DAD72350.1"/>
    <property type="molecule type" value="Genomic_DNA"/>
</dbReference>
<dbReference type="InterPro" id="IPR036926">
    <property type="entry name" value="Thymidate_synth/dCMP_Mease_sf"/>
</dbReference>
<proteinExistence type="inferred from homology"/>
<dbReference type="GO" id="GO:0006231">
    <property type="term" value="P:dTMP biosynthetic process"/>
    <property type="evidence" value="ECO:0007669"/>
    <property type="project" value="TreeGrafter"/>
</dbReference>
<name>A0A8S5LQX3_9CAUD</name>
<sequence length="245" mass="29104">MRIYSNSFELMSELGRELNSYGQTVKPKTYQNKRIEGNEDFITKELICQQYCLTSLGDPVWLFVFSHSKEWADAEFKERINTSEVINPGKAWELRKDLWEQFLVDGKFDYTYNERMAILPYTIQLLRSDSDTRKAVLPIFNGNGEDDTLYYHGNKRIPCSMYYDFLIRQNGKGEKVLHICYHQRSSDFAQHFGNDIYLAWRLMEYVAQEVGVKPGYLYHTIDSLHIYKKDWHFLSCNLEDLKDEY</sequence>
<evidence type="ECO:0000256" key="3">
    <source>
        <dbReference type="ARBA" id="ARBA00022679"/>
    </source>
</evidence>
<accession>A0A8S5LQX3</accession>
<evidence type="ECO:0000256" key="1">
    <source>
        <dbReference type="ARBA" id="ARBA00009972"/>
    </source>
</evidence>
<feature type="domain" description="Thymidylate synthase/dCMP hydroxymethylase" evidence="4">
    <location>
        <begin position="112"/>
        <end position="235"/>
    </location>
</feature>
<organism evidence="5">
    <name type="scientific">Myoviridae sp. ctfJc17</name>
    <dbReference type="NCBI Taxonomy" id="2827612"/>
    <lineage>
        <taxon>Viruses</taxon>
        <taxon>Duplodnaviria</taxon>
        <taxon>Heunggongvirae</taxon>
        <taxon>Uroviricota</taxon>
        <taxon>Caudoviricetes</taxon>
    </lineage>
</organism>
<evidence type="ECO:0000256" key="2">
    <source>
        <dbReference type="ARBA" id="ARBA00022603"/>
    </source>
</evidence>
<dbReference type="SUPFAM" id="SSF55831">
    <property type="entry name" value="Thymidylate synthase/dCMP hydroxymethylase"/>
    <property type="match status" value="1"/>
</dbReference>
<evidence type="ECO:0000313" key="5">
    <source>
        <dbReference type="EMBL" id="DAD72350.1"/>
    </source>
</evidence>